<organism evidence="2 3">
    <name type="scientific">Caulobacter endophyticus</name>
    <dbReference type="NCBI Taxonomy" id="2172652"/>
    <lineage>
        <taxon>Bacteria</taxon>
        <taxon>Pseudomonadati</taxon>
        <taxon>Pseudomonadota</taxon>
        <taxon>Alphaproteobacteria</taxon>
        <taxon>Caulobacterales</taxon>
        <taxon>Caulobacteraceae</taxon>
        <taxon>Caulobacter</taxon>
    </lineage>
</organism>
<dbReference type="SUPFAM" id="SSF54593">
    <property type="entry name" value="Glyoxalase/Bleomycin resistance protein/Dihydroxybiphenyl dioxygenase"/>
    <property type="match status" value="1"/>
</dbReference>
<dbReference type="Gene3D" id="3.10.180.10">
    <property type="entry name" value="2,3-Dihydroxybiphenyl 1,2-Dioxygenase, domain 1"/>
    <property type="match status" value="1"/>
</dbReference>
<gene>
    <name evidence="2" type="ORF">DDF67_07565</name>
</gene>
<evidence type="ECO:0000259" key="1">
    <source>
        <dbReference type="PROSITE" id="PS51819"/>
    </source>
</evidence>
<evidence type="ECO:0000313" key="3">
    <source>
        <dbReference type="Proteomes" id="UP000245073"/>
    </source>
</evidence>
<proteinExistence type="predicted"/>
<dbReference type="OrthoDB" id="9798430at2"/>
<dbReference type="InterPro" id="IPR053863">
    <property type="entry name" value="Glyoxy/Ble-like_N"/>
</dbReference>
<comment type="caution">
    <text evidence="2">The sequence shown here is derived from an EMBL/GenBank/DDBJ whole genome shotgun (WGS) entry which is preliminary data.</text>
</comment>
<dbReference type="Pfam" id="PF22677">
    <property type="entry name" value="Ble-like_N"/>
    <property type="match status" value="1"/>
</dbReference>
<dbReference type="InterPro" id="IPR029068">
    <property type="entry name" value="Glyas_Bleomycin-R_OHBP_Dase"/>
</dbReference>
<dbReference type="CDD" id="cd09012">
    <property type="entry name" value="VOC_like"/>
    <property type="match status" value="1"/>
</dbReference>
<reference evidence="2 3" key="1">
    <citation type="submission" date="2018-04" db="EMBL/GenBank/DDBJ databases">
        <title>The genome sequence of Caulobacter sp. 744.</title>
        <authorList>
            <person name="Gao J."/>
            <person name="Sun J."/>
        </authorList>
    </citation>
    <scope>NUCLEOTIDE SEQUENCE [LARGE SCALE GENOMIC DNA]</scope>
    <source>
        <strain evidence="2 3">774</strain>
    </source>
</reference>
<evidence type="ECO:0000313" key="2">
    <source>
        <dbReference type="EMBL" id="PVM91333.1"/>
    </source>
</evidence>
<dbReference type="RefSeq" id="WP_109100287.1">
    <property type="nucleotide sequence ID" value="NZ_QDKQ01000031.1"/>
</dbReference>
<dbReference type="EMBL" id="QDKQ01000031">
    <property type="protein sequence ID" value="PVM91333.1"/>
    <property type="molecule type" value="Genomic_DNA"/>
</dbReference>
<keyword evidence="3" id="KW-1185">Reference proteome</keyword>
<feature type="domain" description="VOC" evidence="1">
    <location>
        <begin position="2"/>
        <end position="126"/>
    </location>
</feature>
<dbReference type="Proteomes" id="UP000245073">
    <property type="component" value="Unassembled WGS sequence"/>
</dbReference>
<name>A0A2T9K665_9CAUL</name>
<dbReference type="PANTHER" id="PTHR36503">
    <property type="entry name" value="BLR2520 PROTEIN"/>
    <property type="match status" value="1"/>
</dbReference>
<protein>
    <submittedName>
        <fullName evidence="2">Glyoxalase</fullName>
    </submittedName>
</protein>
<dbReference type="InterPro" id="IPR037523">
    <property type="entry name" value="VOC_core"/>
</dbReference>
<dbReference type="PANTHER" id="PTHR36503:SF2">
    <property type="entry name" value="BLR2408 PROTEIN"/>
    <property type="match status" value="1"/>
</dbReference>
<sequence length="135" mass="14802">MRMIFVNLPVADLDRSKTFFEALGFSINPQFSDETAACVVVSETIFVMLLTHDKFRQFINGEIGDAHAATEVLTCLSAESRQEVDDLLAKALANGGKAWKPITDMGPMYGASFQDPDGHVWEVMHMDMAAMAQAG</sequence>
<accession>A0A2T9K665</accession>
<dbReference type="AlphaFoldDB" id="A0A2T9K665"/>
<dbReference type="PROSITE" id="PS51819">
    <property type="entry name" value="VOC"/>
    <property type="match status" value="1"/>
</dbReference>